<dbReference type="Gene3D" id="2.30.42.10">
    <property type="match status" value="1"/>
</dbReference>
<dbReference type="GO" id="GO:0007165">
    <property type="term" value="P:signal transduction"/>
    <property type="evidence" value="ECO:0007669"/>
    <property type="project" value="TreeGrafter"/>
</dbReference>
<evidence type="ECO:0000313" key="9">
    <source>
        <dbReference type="Proteomes" id="UP000036700"/>
    </source>
</evidence>
<protein>
    <submittedName>
        <fullName evidence="8">Peptidase S41</fullName>
    </submittedName>
</protein>
<dbReference type="FunFam" id="3.30.750.44:FF:000001">
    <property type="entry name" value="S41 family peptidase"/>
    <property type="match status" value="1"/>
</dbReference>
<keyword evidence="9" id="KW-1185">Reference proteome</keyword>
<reference evidence="9" key="1">
    <citation type="submission" date="2015-06" db="EMBL/GenBank/DDBJ databases">
        <authorList>
            <person name="Lim Y.L."/>
            <person name="Ee R."/>
            <person name="Yong D."/>
            <person name="How K.Y."/>
            <person name="Yin W.F."/>
            <person name="Chan K.G."/>
        </authorList>
    </citation>
    <scope>NUCLEOTIDE SEQUENCE [LARGE SCALE GENOMIC DNA]</scope>
    <source>
        <strain evidence="9">DSM 25325</strain>
    </source>
</reference>
<dbReference type="Gene3D" id="3.90.226.10">
    <property type="entry name" value="2-enoyl-CoA Hydratase, Chain A, domain 1"/>
    <property type="match status" value="1"/>
</dbReference>
<dbReference type="InterPro" id="IPR055210">
    <property type="entry name" value="CtpA/B_N"/>
</dbReference>
<dbReference type="Pfam" id="PF17820">
    <property type="entry name" value="PDZ_6"/>
    <property type="match status" value="1"/>
</dbReference>
<dbReference type="KEGG" id="ptx:ABW99_14565"/>
<dbReference type="CDD" id="cd06782">
    <property type="entry name" value="cpPDZ_CPP-like"/>
    <property type="match status" value="1"/>
</dbReference>
<dbReference type="GO" id="GO:0004175">
    <property type="term" value="F:endopeptidase activity"/>
    <property type="evidence" value="ECO:0007669"/>
    <property type="project" value="TreeGrafter"/>
</dbReference>
<gene>
    <name evidence="8" type="ORF">ABW99_14565</name>
</gene>
<dbReference type="Gene3D" id="3.30.750.44">
    <property type="match status" value="1"/>
</dbReference>
<dbReference type="AlphaFoldDB" id="A0A0G3EV53"/>
<evidence type="ECO:0000256" key="1">
    <source>
        <dbReference type="ARBA" id="ARBA00009179"/>
    </source>
</evidence>
<proteinExistence type="inferred from homology"/>
<dbReference type="InterPro" id="IPR004447">
    <property type="entry name" value="Peptidase_S41A"/>
</dbReference>
<dbReference type="GO" id="GO:0008236">
    <property type="term" value="F:serine-type peptidase activity"/>
    <property type="evidence" value="ECO:0007669"/>
    <property type="project" value="UniProtKB-KW"/>
</dbReference>
<dbReference type="STRING" id="445709.ABW99_14565"/>
<sequence>MRQHLKHIGLITLGLITGIAATLAFSLASAQSAPSPLPLDQLRLFAEVFGQIKQEYVKPVDDKKLITAAIKGMVASLDPHSAYLDKKDYKELQEQTNGQFAGLGIEIGQEDGMVKIIAPIEDTPAFRAGLRPGDLITSINDKPVRGMTLDQAVKNMRGAPGTKVTLTIYRKTDQRTFPVTITRAIIKVHSVKFKIVSPGYAWVRITSFQERTVPDLAKTLQQIAKEQPHLKGLVLDLRNNGGGILQSAVGVSAAFLKPDAVVVTTNGQIADAKQTYRANFDNYRLSASPEDPLKNEPAIFKTVPMVVLVNAYTASASEITAGALQDHKRAIIMGKTTFGKGSVQTVRQLSPDTALRLTTAYYYTPSGRSIQSIGITPDIPVDQSANGDPDDILATREIDYSNHLHNLQDPNEQKQIEQREKLRLEALRRLEIENAKKTPAELEKESNARLPDFGSSGDFMLQQALHELKGEPVQRSKSPVATADATTSAQAPGSASAPAAPGPASKAPAGKK</sequence>
<dbReference type="RefSeq" id="WP_047215149.1">
    <property type="nucleotide sequence ID" value="NZ_CP011568.3"/>
</dbReference>
<dbReference type="CDD" id="cd07560">
    <property type="entry name" value="Peptidase_S41_CPP"/>
    <property type="match status" value="1"/>
</dbReference>
<evidence type="ECO:0000256" key="6">
    <source>
        <dbReference type="SAM" id="MobiDB-lite"/>
    </source>
</evidence>
<feature type="region of interest" description="Disordered" evidence="6">
    <location>
        <begin position="438"/>
        <end position="512"/>
    </location>
</feature>
<dbReference type="Pfam" id="PF22694">
    <property type="entry name" value="CtpB_N-like"/>
    <property type="match status" value="1"/>
</dbReference>
<dbReference type="InterPro" id="IPR005151">
    <property type="entry name" value="Tail-specific_protease"/>
</dbReference>
<evidence type="ECO:0000256" key="3">
    <source>
        <dbReference type="ARBA" id="ARBA00022801"/>
    </source>
</evidence>
<feature type="compositionally biased region" description="Basic and acidic residues" evidence="6">
    <location>
        <begin position="438"/>
        <end position="447"/>
    </location>
</feature>
<dbReference type="SMART" id="SM00228">
    <property type="entry name" value="PDZ"/>
    <property type="match status" value="1"/>
</dbReference>
<keyword evidence="3 5" id="KW-0378">Hydrolase</keyword>
<feature type="domain" description="PDZ" evidence="7">
    <location>
        <begin position="89"/>
        <end position="171"/>
    </location>
</feature>
<accession>A0A0G3EV53</accession>
<evidence type="ECO:0000256" key="5">
    <source>
        <dbReference type="RuleBase" id="RU004404"/>
    </source>
</evidence>
<keyword evidence="4 5" id="KW-0720">Serine protease</keyword>
<dbReference type="PROSITE" id="PS50106">
    <property type="entry name" value="PDZ"/>
    <property type="match status" value="1"/>
</dbReference>
<evidence type="ECO:0000256" key="4">
    <source>
        <dbReference type="ARBA" id="ARBA00022825"/>
    </source>
</evidence>
<dbReference type="PANTHER" id="PTHR32060:SF30">
    <property type="entry name" value="CARBOXY-TERMINAL PROCESSING PROTEASE CTPA"/>
    <property type="match status" value="1"/>
</dbReference>
<dbReference type="InterPro" id="IPR036034">
    <property type="entry name" value="PDZ_sf"/>
</dbReference>
<organism evidence="8 9">
    <name type="scientific">Pandoraea thiooxydans</name>
    <dbReference type="NCBI Taxonomy" id="445709"/>
    <lineage>
        <taxon>Bacteria</taxon>
        <taxon>Pseudomonadati</taxon>
        <taxon>Pseudomonadota</taxon>
        <taxon>Betaproteobacteria</taxon>
        <taxon>Burkholderiales</taxon>
        <taxon>Burkholderiaceae</taxon>
        <taxon>Pandoraea</taxon>
    </lineage>
</organism>
<dbReference type="GO" id="GO:0030288">
    <property type="term" value="C:outer membrane-bounded periplasmic space"/>
    <property type="evidence" value="ECO:0007669"/>
    <property type="project" value="TreeGrafter"/>
</dbReference>
<feature type="compositionally biased region" description="Polar residues" evidence="6">
    <location>
        <begin position="475"/>
        <end position="490"/>
    </location>
</feature>
<dbReference type="Pfam" id="PF03572">
    <property type="entry name" value="Peptidase_S41"/>
    <property type="match status" value="1"/>
</dbReference>
<dbReference type="FunFam" id="2.30.42.10:FF:000063">
    <property type="entry name" value="Peptidase, S41 family"/>
    <property type="match status" value="1"/>
</dbReference>
<dbReference type="EMBL" id="CP011568">
    <property type="protein sequence ID" value="AKJ69252.1"/>
    <property type="molecule type" value="Genomic_DNA"/>
</dbReference>
<comment type="similarity">
    <text evidence="1 5">Belongs to the peptidase S41A family.</text>
</comment>
<feature type="compositionally biased region" description="Low complexity" evidence="6">
    <location>
        <begin position="491"/>
        <end position="512"/>
    </location>
</feature>
<dbReference type="InterPro" id="IPR029045">
    <property type="entry name" value="ClpP/crotonase-like_dom_sf"/>
</dbReference>
<dbReference type="NCBIfam" id="TIGR00225">
    <property type="entry name" value="prc"/>
    <property type="match status" value="1"/>
</dbReference>
<dbReference type="OrthoDB" id="9812068at2"/>
<dbReference type="Proteomes" id="UP000036700">
    <property type="component" value="Chromosome"/>
</dbReference>
<dbReference type="SUPFAM" id="SSF52096">
    <property type="entry name" value="ClpP/crotonase"/>
    <property type="match status" value="1"/>
</dbReference>
<dbReference type="InterPro" id="IPR041489">
    <property type="entry name" value="PDZ_6"/>
</dbReference>
<dbReference type="SMART" id="SM00245">
    <property type="entry name" value="TSPc"/>
    <property type="match status" value="1"/>
</dbReference>
<evidence type="ECO:0000313" key="8">
    <source>
        <dbReference type="EMBL" id="AKJ69252.1"/>
    </source>
</evidence>
<dbReference type="PATRIC" id="fig|445709.3.peg.3085"/>
<evidence type="ECO:0000259" key="7">
    <source>
        <dbReference type="PROSITE" id="PS50106"/>
    </source>
</evidence>
<dbReference type="PANTHER" id="PTHR32060">
    <property type="entry name" value="TAIL-SPECIFIC PROTEASE"/>
    <property type="match status" value="1"/>
</dbReference>
<keyword evidence="2 5" id="KW-0645">Protease</keyword>
<name>A0A0G3EV53_9BURK</name>
<evidence type="ECO:0000256" key="2">
    <source>
        <dbReference type="ARBA" id="ARBA00022670"/>
    </source>
</evidence>
<dbReference type="SUPFAM" id="SSF50156">
    <property type="entry name" value="PDZ domain-like"/>
    <property type="match status" value="1"/>
</dbReference>
<dbReference type="InterPro" id="IPR001478">
    <property type="entry name" value="PDZ"/>
</dbReference>
<dbReference type="GO" id="GO:0006508">
    <property type="term" value="P:proteolysis"/>
    <property type="evidence" value="ECO:0007669"/>
    <property type="project" value="UniProtKB-KW"/>
</dbReference>